<dbReference type="InterPro" id="IPR029047">
    <property type="entry name" value="HSP70_peptide-bd_sf"/>
</dbReference>
<evidence type="ECO:0000256" key="4">
    <source>
        <dbReference type="ARBA" id="ARBA00022741"/>
    </source>
</evidence>
<reference evidence="10" key="3">
    <citation type="submission" date="2025-09" db="UniProtKB">
        <authorList>
            <consortium name="Ensembl"/>
        </authorList>
    </citation>
    <scope>IDENTIFICATION</scope>
</reference>
<sequence length="932" mass="105527">VQFPKKKKNFVLIRFTTLAVMSVDLGSEWMKMAIVKPGVPMEIVLNKESRRKTPMVVCLKDNERLFGDNALGSVKNPQMVYRHLQGLLGKKHDNVQVDLYRRRFPEHQLQEDKHRSTVSFQNSKEVQYTPEELIGMMLNYSRVLAQDFAEQPIKDAVITVPAFFNQAERRAVLQAAHMAGLKVLQLINDNTAVALNYGVFRRKDIDATAKTVMFYDMGSGSTTATIVTYQTVKTKEFGTQPQLQIRGVGFDRGLGGFEMDLRLRDHLAKLFNEQKKSKKDVRENHRAMAKLLKEAQRLKTVLSANVDFMAQVEGLMDDIDFKAKVTRSEFEALCPDLFERVPRPVQDALVAAEMKMDDIEQVILVGGSTRVPKVQEVLLKAVEKEELGKNINADEAAAMGAVYQAAALSKAFKVKPFLVRDAAVFPIQVEFSRETEEEGMKTLKHNKRILFQRMAPYPQRKVITFNRYTDDFTFHINYGELSFLSQEELSVFGSLNLTTVKLSGVGSSFQKHLEAESKGIKAHFNMDESGVLLLDRVSSAKDSKSTHCESCMCCISELGNTISTLFGGGSSEPAPNITEPAKDEEEKSENTEAEKEVEKKTKPQKRVKISEDVAVELIFNDILDPTADDLATSKKKLQDLTDRDLAKHEREKTLNSLEAFIFETQDKMYQDDYQQVVSDEEKEQITTKLSEASEWMDEEGYSASTKQLKEKLSQLKSLCKDMFFRVEERRKWPERLAALNSLLNTSSFFLRSAKLIPEDDQIFSEVELNMLEKAINETTTWKNETLAEQEKRSAKERPILLSKDIESKLALLDREVNYLLNKAKFAKPKAKAKDANSTSSEKNSKTNNTAEEKVIPPPEENVDPQSSGTPALEHPSFTLASATLGLHYQNKYDGVSLPPKLQWLPFFLPPAGALHSCSIVYVQKTKRRWSQL</sequence>
<dbReference type="FunFam" id="1.20.1270.10:FF:000013">
    <property type="entry name" value="Hypoxia up-regulated protein 1"/>
    <property type="match status" value="1"/>
</dbReference>
<dbReference type="Ensembl" id="ENSGWIT00000024231.1">
    <property type="protein sequence ID" value="ENSGWIP00000022104.1"/>
    <property type="gene ID" value="ENSGWIG00000009166.1"/>
</dbReference>
<feature type="region of interest" description="Disordered" evidence="9">
    <location>
        <begin position="830"/>
        <end position="873"/>
    </location>
</feature>
<reference evidence="10" key="1">
    <citation type="submission" date="2020-06" db="EMBL/GenBank/DDBJ databases">
        <authorList>
            <consortium name="Wellcome Sanger Institute Data Sharing"/>
        </authorList>
    </citation>
    <scope>NUCLEOTIDE SEQUENCE [LARGE SCALE GENOMIC DNA]</scope>
</reference>
<keyword evidence="5" id="KW-0256">Endoplasmic reticulum</keyword>
<comment type="subcellular location">
    <subcellularLocation>
        <location evidence="1">Endoplasmic reticulum lumen</location>
    </subcellularLocation>
</comment>
<evidence type="ECO:0000313" key="10">
    <source>
        <dbReference type="Ensembl" id="ENSGWIP00000022104.1"/>
    </source>
</evidence>
<evidence type="ECO:0000256" key="9">
    <source>
        <dbReference type="SAM" id="MobiDB-lite"/>
    </source>
</evidence>
<feature type="compositionally biased region" description="Low complexity" evidence="9">
    <location>
        <begin position="835"/>
        <end position="849"/>
    </location>
</feature>
<evidence type="ECO:0000256" key="6">
    <source>
        <dbReference type="ARBA" id="ARBA00022840"/>
    </source>
</evidence>
<dbReference type="PROSITE" id="PS00329">
    <property type="entry name" value="HSP70_2"/>
    <property type="match status" value="1"/>
</dbReference>
<dbReference type="PROSITE" id="PS01036">
    <property type="entry name" value="HSP70_3"/>
    <property type="match status" value="1"/>
</dbReference>
<dbReference type="Gene3D" id="1.20.1270.10">
    <property type="match status" value="1"/>
</dbReference>
<dbReference type="CDD" id="cd10230">
    <property type="entry name" value="ASKHA_NBD_HSP70_HYOU1"/>
    <property type="match status" value="1"/>
</dbReference>
<dbReference type="GO" id="GO:0140662">
    <property type="term" value="F:ATP-dependent protein folding chaperone"/>
    <property type="evidence" value="ECO:0007669"/>
    <property type="project" value="InterPro"/>
</dbReference>
<dbReference type="InterPro" id="IPR013126">
    <property type="entry name" value="Hsp_70_fam"/>
</dbReference>
<name>A0A8C5EUE8_GOUWI</name>
<dbReference type="AlphaFoldDB" id="A0A8C5EUE8"/>
<dbReference type="GO" id="GO:0034663">
    <property type="term" value="C:endoplasmic reticulum chaperone complex"/>
    <property type="evidence" value="ECO:0007669"/>
    <property type="project" value="TreeGrafter"/>
</dbReference>
<dbReference type="FunFam" id="3.30.30.30:FF:000004">
    <property type="entry name" value="hypoxia up-regulated protein 1"/>
    <property type="match status" value="1"/>
</dbReference>
<dbReference type="InterPro" id="IPR018181">
    <property type="entry name" value="Heat_shock_70_CS"/>
</dbReference>
<dbReference type="PRINTS" id="PR00301">
    <property type="entry name" value="HEATSHOCK70"/>
</dbReference>
<organism evidence="10 11">
    <name type="scientific">Gouania willdenowi</name>
    <name type="common">Blunt-snouted clingfish</name>
    <name type="synonym">Lepadogaster willdenowi</name>
    <dbReference type="NCBI Taxonomy" id="441366"/>
    <lineage>
        <taxon>Eukaryota</taxon>
        <taxon>Metazoa</taxon>
        <taxon>Chordata</taxon>
        <taxon>Craniata</taxon>
        <taxon>Vertebrata</taxon>
        <taxon>Euteleostomi</taxon>
        <taxon>Actinopterygii</taxon>
        <taxon>Neopterygii</taxon>
        <taxon>Teleostei</taxon>
        <taxon>Neoteleostei</taxon>
        <taxon>Acanthomorphata</taxon>
        <taxon>Ovalentaria</taxon>
        <taxon>Blenniimorphae</taxon>
        <taxon>Blenniiformes</taxon>
        <taxon>Gobiesocoidei</taxon>
        <taxon>Gobiesocidae</taxon>
        <taxon>Gobiesocinae</taxon>
        <taxon>Gouania</taxon>
    </lineage>
</organism>
<dbReference type="Pfam" id="PF00012">
    <property type="entry name" value="HSP70"/>
    <property type="match status" value="1"/>
</dbReference>
<dbReference type="SUPFAM" id="SSF53067">
    <property type="entry name" value="Actin-like ATPase domain"/>
    <property type="match status" value="2"/>
</dbReference>
<dbReference type="Gene3D" id="3.30.30.30">
    <property type="match status" value="1"/>
</dbReference>
<accession>A0A8C5EUE8</accession>
<keyword evidence="4" id="KW-0547">Nucleotide-binding</keyword>
<dbReference type="SUPFAM" id="SSF100934">
    <property type="entry name" value="Heat shock protein 70kD (HSP70), C-terminal subdomain"/>
    <property type="match status" value="1"/>
</dbReference>
<evidence type="ECO:0000313" key="11">
    <source>
        <dbReference type="Proteomes" id="UP000694680"/>
    </source>
</evidence>
<dbReference type="FunFam" id="2.60.34.10:FF:000009">
    <property type="entry name" value="Hypoxia up-regulated protein 1"/>
    <property type="match status" value="1"/>
</dbReference>
<protein>
    <recommendedName>
        <fullName evidence="8">Hypoxia up-regulated protein 1</fullName>
    </recommendedName>
</protein>
<dbReference type="Gene3D" id="2.60.34.10">
    <property type="entry name" value="Substrate Binding Domain Of DNAk, Chain A, domain 1"/>
    <property type="match status" value="1"/>
</dbReference>
<dbReference type="GO" id="GO:0005524">
    <property type="term" value="F:ATP binding"/>
    <property type="evidence" value="ECO:0007669"/>
    <property type="project" value="UniProtKB-KW"/>
</dbReference>
<evidence type="ECO:0000256" key="3">
    <source>
        <dbReference type="ARBA" id="ARBA00022729"/>
    </source>
</evidence>
<dbReference type="InterPro" id="IPR043129">
    <property type="entry name" value="ATPase_NBD"/>
</dbReference>
<evidence type="ECO:0000256" key="5">
    <source>
        <dbReference type="ARBA" id="ARBA00022824"/>
    </source>
</evidence>
<feature type="region of interest" description="Disordered" evidence="9">
    <location>
        <begin position="566"/>
        <end position="606"/>
    </location>
</feature>
<dbReference type="InterPro" id="IPR029048">
    <property type="entry name" value="HSP70_C_sf"/>
</dbReference>
<evidence type="ECO:0000256" key="1">
    <source>
        <dbReference type="ARBA" id="ARBA00004319"/>
    </source>
</evidence>
<gene>
    <name evidence="10" type="primary">LOC114476199</name>
</gene>
<dbReference type="GO" id="GO:0005788">
    <property type="term" value="C:endoplasmic reticulum lumen"/>
    <property type="evidence" value="ECO:0007669"/>
    <property type="project" value="UniProtKB-SubCell"/>
</dbReference>
<feature type="compositionally biased region" description="Basic and acidic residues" evidence="9">
    <location>
        <begin position="580"/>
        <end position="601"/>
    </location>
</feature>
<dbReference type="FunFam" id="3.90.640.10:FF:000012">
    <property type="entry name" value="Hypoxia up-regulated protein 1"/>
    <property type="match status" value="1"/>
</dbReference>
<keyword evidence="6" id="KW-0067">ATP-binding</keyword>
<evidence type="ECO:0000256" key="2">
    <source>
        <dbReference type="ARBA" id="ARBA00007381"/>
    </source>
</evidence>
<dbReference type="Gene3D" id="3.90.640.10">
    <property type="entry name" value="Actin, Chain A, domain 4"/>
    <property type="match status" value="1"/>
</dbReference>
<dbReference type="Gene3D" id="3.30.420.40">
    <property type="match status" value="2"/>
</dbReference>
<keyword evidence="11" id="KW-1185">Reference proteome</keyword>
<dbReference type="PANTHER" id="PTHR45639">
    <property type="entry name" value="HSC70CB, ISOFORM G-RELATED"/>
    <property type="match status" value="1"/>
</dbReference>
<dbReference type="GO" id="GO:1903298">
    <property type="term" value="P:negative regulation of hypoxia-induced intrinsic apoptotic signaling pathway"/>
    <property type="evidence" value="ECO:0007669"/>
    <property type="project" value="TreeGrafter"/>
</dbReference>
<evidence type="ECO:0000256" key="7">
    <source>
        <dbReference type="ARBA" id="ARBA00023186"/>
    </source>
</evidence>
<comment type="similarity">
    <text evidence="2">Belongs to the heat shock protein 70 family.</text>
</comment>
<dbReference type="Proteomes" id="UP000694680">
    <property type="component" value="Chromosome 14"/>
</dbReference>
<evidence type="ECO:0000256" key="8">
    <source>
        <dbReference type="ARBA" id="ARBA00040503"/>
    </source>
</evidence>
<keyword evidence="3" id="KW-0732">Signal</keyword>
<dbReference type="GO" id="GO:0030968">
    <property type="term" value="P:endoplasmic reticulum unfolded protein response"/>
    <property type="evidence" value="ECO:0007669"/>
    <property type="project" value="TreeGrafter"/>
</dbReference>
<proteinExistence type="inferred from homology"/>
<keyword evidence="7" id="KW-0143">Chaperone</keyword>
<reference evidence="10" key="2">
    <citation type="submission" date="2025-08" db="UniProtKB">
        <authorList>
            <consortium name="Ensembl"/>
        </authorList>
    </citation>
    <scope>IDENTIFICATION</scope>
</reference>
<dbReference type="PANTHER" id="PTHR45639:SF3">
    <property type="entry name" value="HYPOXIA UP-REGULATED PROTEIN 1"/>
    <property type="match status" value="1"/>
</dbReference>